<keyword evidence="4" id="KW-0552">Olfaction</keyword>
<keyword evidence="3 9" id="KW-0812">Transmembrane</keyword>
<evidence type="ECO:0000256" key="9">
    <source>
        <dbReference type="SAM" id="Phobius"/>
    </source>
</evidence>
<feature type="transmembrane region" description="Helical" evidence="9">
    <location>
        <begin position="155"/>
        <end position="175"/>
    </location>
</feature>
<dbReference type="PANTHER" id="PTHR21137">
    <property type="entry name" value="ODORANT RECEPTOR"/>
    <property type="match status" value="1"/>
</dbReference>
<reference evidence="10" key="1">
    <citation type="submission" date="2020-06" db="EMBL/GenBank/DDBJ databases">
        <authorList>
            <person name="Sheng S."/>
        </authorList>
    </citation>
    <scope>NUCLEOTIDE SEQUENCE</scope>
    <source>
        <tissue evidence="10">Antenna</tissue>
    </source>
</reference>
<evidence type="ECO:0000256" key="8">
    <source>
        <dbReference type="ARBA" id="ARBA00023224"/>
    </source>
</evidence>
<evidence type="ECO:0000256" key="2">
    <source>
        <dbReference type="ARBA" id="ARBA00022606"/>
    </source>
</evidence>
<dbReference type="Pfam" id="PF02949">
    <property type="entry name" value="7tm_6"/>
    <property type="match status" value="1"/>
</dbReference>
<dbReference type="EMBL" id="MT671016">
    <property type="protein sequence ID" value="QNL15020.1"/>
    <property type="molecule type" value="mRNA"/>
</dbReference>
<dbReference type="GO" id="GO:0005886">
    <property type="term" value="C:plasma membrane"/>
    <property type="evidence" value="ECO:0007669"/>
    <property type="project" value="TreeGrafter"/>
</dbReference>
<keyword evidence="8" id="KW-0807">Transducer</keyword>
<name>A0A7G8Z995_9HYME</name>
<dbReference type="PANTHER" id="PTHR21137:SF42">
    <property type="entry name" value="ODORANT RECEPTOR 83A"/>
    <property type="match status" value="1"/>
</dbReference>
<comment type="subcellular location">
    <subcellularLocation>
        <location evidence="1">Membrane</location>
        <topology evidence="1">Multi-pass membrane protein</topology>
    </subcellularLocation>
</comment>
<evidence type="ECO:0000256" key="6">
    <source>
        <dbReference type="ARBA" id="ARBA00023136"/>
    </source>
</evidence>
<protein>
    <submittedName>
        <fullName evidence="10">Olfactory receptor 76</fullName>
    </submittedName>
</protein>
<evidence type="ECO:0000256" key="1">
    <source>
        <dbReference type="ARBA" id="ARBA00004141"/>
    </source>
</evidence>
<keyword evidence="2" id="KW-0716">Sensory transduction</keyword>
<dbReference type="GO" id="GO:0004984">
    <property type="term" value="F:olfactory receptor activity"/>
    <property type="evidence" value="ECO:0007669"/>
    <property type="project" value="InterPro"/>
</dbReference>
<keyword evidence="5 9" id="KW-1133">Transmembrane helix</keyword>
<evidence type="ECO:0000313" key="10">
    <source>
        <dbReference type="EMBL" id="QNL15020.1"/>
    </source>
</evidence>
<evidence type="ECO:0000256" key="3">
    <source>
        <dbReference type="ARBA" id="ARBA00022692"/>
    </source>
</evidence>
<dbReference type="GO" id="GO:0007165">
    <property type="term" value="P:signal transduction"/>
    <property type="evidence" value="ECO:0007669"/>
    <property type="project" value="UniProtKB-KW"/>
</dbReference>
<organism evidence="10">
    <name type="scientific">Aulacocentrum confusum</name>
    <dbReference type="NCBI Taxonomy" id="2767324"/>
    <lineage>
        <taxon>Eukaryota</taxon>
        <taxon>Metazoa</taxon>
        <taxon>Ecdysozoa</taxon>
        <taxon>Arthropoda</taxon>
        <taxon>Hexapoda</taxon>
        <taxon>Insecta</taxon>
        <taxon>Pterygota</taxon>
        <taxon>Neoptera</taxon>
        <taxon>Endopterygota</taxon>
        <taxon>Hymenoptera</taxon>
        <taxon>Apocrita</taxon>
        <taxon>Ichneumonoidea</taxon>
        <taxon>Braconidae</taxon>
        <taxon>Macrocentrinae</taxon>
        <taxon>Aulacocentrum</taxon>
    </lineage>
</organism>
<evidence type="ECO:0000256" key="7">
    <source>
        <dbReference type="ARBA" id="ARBA00023170"/>
    </source>
</evidence>
<accession>A0A7G8Z995</accession>
<feature type="transmembrane region" description="Helical" evidence="9">
    <location>
        <begin position="27"/>
        <end position="50"/>
    </location>
</feature>
<dbReference type="AlphaFoldDB" id="A0A7G8Z995"/>
<sequence length="287" mass="33324">MMIFIKPSRRKKIRIHYYLIGLSFNRILLRCVSISAIAWYSTPFVNFIIISRLRNETVMLTTPFRLPAFADTTSFDRTVIFYIYEIGLNYFSVCYVSTCSVVSVAVNNICCQLAVLSYRIKQLKSNYNFHSNEIFHDFCVNHLNTIRLVKTIDNAFHLVFLNELIMITVLISLIMYNMILHFDDVDIVSVVSLAGYGFVMISLIGLNCFISQNLIDQSAELRDAYWKCEWYNMPISCKRALMISMIYSQIPLQLTAGKFYIYSMPNFLNILKSSMAYVSMLRTVNDK</sequence>
<feature type="transmembrane region" description="Helical" evidence="9">
    <location>
        <begin position="90"/>
        <end position="116"/>
    </location>
</feature>
<feature type="transmembrane region" description="Helical" evidence="9">
    <location>
        <begin position="187"/>
        <end position="210"/>
    </location>
</feature>
<dbReference type="InterPro" id="IPR004117">
    <property type="entry name" value="7tm6_olfct_rcpt"/>
</dbReference>
<keyword evidence="7 10" id="KW-0675">Receptor</keyword>
<keyword evidence="6 9" id="KW-0472">Membrane</keyword>
<evidence type="ECO:0000256" key="5">
    <source>
        <dbReference type="ARBA" id="ARBA00022989"/>
    </source>
</evidence>
<proteinExistence type="evidence at transcript level"/>
<dbReference type="GO" id="GO:0005549">
    <property type="term" value="F:odorant binding"/>
    <property type="evidence" value="ECO:0007669"/>
    <property type="project" value="InterPro"/>
</dbReference>
<gene>
    <name evidence="10" type="primary">OR76</name>
</gene>
<evidence type="ECO:0000256" key="4">
    <source>
        <dbReference type="ARBA" id="ARBA00022725"/>
    </source>
</evidence>